<dbReference type="KEGG" id="asip:AQUSIP_16160"/>
<dbReference type="Proteomes" id="UP000324194">
    <property type="component" value="Chromosome 1"/>
</dbReference>
<dbReference type="RefSeq" id="WP_148339530.1">
    <property type="nucleotide sequence ID" value="NZ_LR699119.1"/>
</dbReference>
<feature type="signal peptide" evidence="1">
    <location>
        <begin position="1"/>
        <end position="19"/>
    </location>
</feature>
<keyword evidence="1" id="KW-0732">Signal</keyword>
<dbReference type="PROSITE" id="PS51257">
    <property type="entry name" value="PROKAR_LIPOPROTEIN"/>
    <property type="match status" value="1"/>
</dbReference>
<protein>
    <submittedName>
        <fullName evidence="2">Outer membrane protein assembly factor BamC</fullName>
    </submittedName>
</protein>
<evidence type="ECO:0000313" key="2">
    <source>
        <dbReference type="EMBL" id="VVC76307.1"/>
    </source>
</evidence>
<organism evidence="2 3">
    <name type="scientific">Aquicella siphonis</name>
    <dbReference type="NCBI Taxonomy" id="254247"/>
    <lineage>
        <taxon>Bacteria</taxon>
        <taxon>Pseudomonadati</taxon>
        <taxon>Pseudomonadota</taxon>
        <taxon>Gammaproteobacteria</taxon>
        <taxon>Legionellales</taxon>
        <taxon>Coxiellaceae</taxon>
        <taxon>Aquicella</taxon>
    </lineage>
</organism>
<feature type="chain" id="PRO_5022793035" evidence="1">
    <location>
        <begin position="20"/>
        <end position="86"/>
    </location>
</feature>
<dbReference type="AlphaFoldDB" id="A0A5E4PIQ2"/>
<evidence type="ECO:0000313" key="3">
    <source>
        <dbReference type="Proteomes" id="UP000324194"/>
    </source>
</evidence>
<name>A0A5E4PIQ2_9COXI</name>
<accession>A0A5E4PIQ2</accession>
<dbReference type="OrthoDB" id="9772575at2"/>
<keyword evidence="3" id="KW-1185">Reference proteome</keyword>
<sequence>MNCKFIARAIALATLFPLALTGCSYFSKSSISQNRDKTYLSAKSIPPLKIPPGIASSAFQSAYPVSDRQYPLSAEDISVVPPGLNG</sequence>
<dbReference type="EMBL" id="LR699119">
    <property type="protein sequence ID" value="VVC76307.1"/>
    <property type="molecule type" value="Genomic_DNA"/>
</dbReference>
<reference evidence="2 3" key="1">
    <citation type="submission" date="2019-08" db="EMBL/GenBank/DDBJ databases">
        <authorList>
            <person name="Guy L."/>
        </authorList>
    </citation>
    <scope>NUCLEOTIDE SEQUENCE [LARGE SCALE GENOMIC DNA]</scope>
    <source>
        <strain evidence="2 3">SGT-108</strain>
    </source>
</reference>
<evidence type="ECO:0000256" key="1">
    <source>
        <dbReference type="SAM" id="SignalP"/>
    </source>
</evidence>
<proteinExistence type="predicted"/>
<gene>
    <name evidence="2" type="primary">bamC</name>
    <name evidence="2" type="ORF">AQUSIP_16160</name>
</gene>